<proteinExistence type="inferred from homology"/>
<dbReference type="Proteomes" id="UP000287361">
    <property type="component" value="Unassembled WGS sequence"/>
</dbReference>
<reference evidence="10 11" key="1">
    <citation type="submission" date="2018-10" db="EMBL/GenBank/DDBJ databases">
        <title>Draft Genome Sequence of Anaerotignum sp. KCTC 15736.</title>
        <authorList>
            <person name="Choi S.H."/>
            <person name="Kim J.S."/>
            <person name="Kang S.W."/>
            <person name="Lee J.S."/>
            <person name="Park S.H."/>
        </authorList>
    </citation>
    <scope>NUCLEOTIDE SEQUENCE [LARGE SCALE GENOMIC DNA]</scope>
    <source>
        <strain evidence="10 11">KCTC 15736</strain>
    </source>
</reference>
<dbReference type="EMBL" id="BHVZ01000010">
    <property type="protein sequence ID" value="GCB30114.1"/>
    <property type="molecule type" value="Genomic_DNA"/>
</dbReference>
<evidence type="ECO:0000313" key="10">
    <source>
        <dbReference type="EMBL" id="GCB30114.1"/>
    </source>
</evidence>
<evidence type="ECO:0000256" key="1">
    <source>
        <dbReference type="ARBA" id="ARBA00022490"/>
    </source>
</evidence>
<dbReference type="GO" id="GO:0008855">
    <property type="term" value="F:exodeoxyribonuclease VII activity"/>
    <property type="evidence" value="ECO:0007669"/>
    <property type="project" value="UniProtKB-UniRule"/>
</dbReference>
<evidence type="ECO:0000259" key="8">
    <source>
        <dbReference type="Pfam" id="PF02601"/>
    </source>
</evidence>
<dbReference type="PANTHER" id="PTHR30008:SF0">
    <property type="entry name" value="EXODEOXYRIBONUCLEASE 7 LARGE SUBUNIT"/>
    <property type="match status" value="1"/>
</dbReference>
<name>A0A401LF94_9FIRM</name>
<comment type="function">
    <text evidence="5">Bidirectionally degrades single-stranded DNA into large acid-insoluble oligonucleotides, which are then degraded further into small acid-soluble oligonucleotides.</text>
</comment>
<evidence type="ECO:0000256" key="7">
    <source>
        <dbReference type="SAM" id="Coils"/>
    </source>
</evidence>
<evidence type="ECO:0000256" key="6">
    <source>
        <dbReference type="RuleBase" id="RU004355"/>
    </source>
</evidence>
<comment type="catalytic activity">
    <reaction evidence="5 6">
        <text>Exonucleolytic cleavage in either 5'- to 3'- or 3'- to 5'-direction to yield nucleoside 5'-phosphates.</text>
        <dbReference type="EC" id="3.1.11.6"/>
    </reaction>
</comment>
<dbReference type="NCBIfam" id="TIGR00237">
    <property type="entry name" value="xseA"/>
    <property type="match status" value="1"/>
</dbReference>
<evidence type="ECO:0000256" key="3">
    <source>
        <dbReference type="ARBA" id="ARBA00022801"/>
    </source>
</evidence>
<keyword evidence="7" id="KW-0175">Coiled coil</keyword>
<dbReference type="GO" id="GO:0006308">
    <property type="term" value="P:DNA catabolic process"/>
    <property type="evidence" value="ECO:0007669"/>
    <property type="project" value="UniProtKB-UniRule"/>
</dbReference>
<feature type="coiled-coil region" evidence="7">
    <location>
        <begin position="263"/>
        <end position="290"/>
    </location>
</feature>
<accession>A0A401LF94</accession>
<keyword evidence="2 5" id="KW-0540">Nuclease</keyword>
<dbReference type="CDD" id="cd04489">
    <property type="entry name" value="ExoVII_LU_OBF"/>
    <property type="match status" value="1"/>
</dbReference>
<evidence type="ECO:0000256" key="2">
    <source>
        <dbReference type="ARBA" id="ARBA00022722"/>
    </source>
</evidence>
<dbReference type="InterPro" id="IPR003753">
    <property type="entry name" value="Exonuc_VII_L"/>
</dbReference>
<dbReference type="InterPro" id="IPR020579">
    <property type="entry name" value="Exonuc_VII_lsu_C"/>
</dbReference>
<gene>
    <name evidence="5" type="primary">xseA</name>
    <name evidence="10" type="ORF">KGMB03357_17750</name>
</gene>
<dbReference type="GO" id="GO:0003676">
    <property type="term" value="F:nucleic acid binding"/>
    <property type="evidence" value="ECO:0007669"/>
    <property type="project" value="InterPro"/>
</dbReference>
<feature type="domain" description="OB-fold nucleic acid binding" evidence="9">
    <location>
        <begin position="7"/>
        <end position="99"/>
    </location>
</feature>
<keyword evidence="4 5" id="KW-0269">Exonuclease</keyword>
<keyword evidence="3 5" id="KW-0378">Hydrolase</keyword>
<dbReference type="EC" id="3.1.11.6" evidence="5"/>
<organism evidence="10 11">
    <name type="scientific">Anaerotignum faecicola</name>
    <dbReference type="NCBI Taxonomy" id="2358141"/>
    <lineage>
        <taxon>Bacteria</taxon>
        <taxon>Bacillati</taxon>
        <taxon>Bacillota</taxon>
        <taxon>Clostridia</taxon>
        <taxon>Lachnospirales</taxon>
        <taxon>Anaerotignaceae</taxon>
        <taxon>Anaerotignum</taxon>
    </lineage>
</organism>
<evidence type="ECO:0000256" key="5">
    <source>
        <dbReference type="HAMAP-Rule" id="MF_00378"/>
    </source>
</evidence>
<evidence type="ECO:0000256" key="4">
    <source>
        <dbReference type="ARBA" id="ARBA00022839"/>
    </source>
</evidence>
<keyword evidence="11" id="KW-1185">Reference proteome</keyword>
<comment type="similarity">
    <text evidence="5 6">Belongs to the XseA family.</text>
</comment>
<dbReference type="OrthoDB" id="9802795at2"/>
<keyword evidence="1 5" id="KW-0963">Cytoplasm</keyword>
<dbReference type="AlphaFoldDB" id="A0A401LF94"/>
<comment type="subunit">
    <text evidence="5">Heterooligomer composed of large and small subunits.</text>
</comment>
<comment type="subcellular location">
    <subcellularLocation>
        <location evidence="5 6">Cytoplasm</location>
    </subcellularLocation>
</comment>
<evidence type="ECO:0000313" key="11">
    <source>
        <dbReference type="Proteomes" id="UP000287361"/>
    </source>
</evidence>
<dbReference type="GO" id="GO:0009318">
    <property type="term" value="C:exodeoxyribonuclease VII complex"/>
    <property type="evidence" value="ECO:0007669"/>
    <property type="project" value="UniProtKB-UniRule"/>
</dbReference>
<protein>
    <recommendedName>
        <fullName evidence="5">Exodeoxyribonuclease 7 large subunit</fullName>
        <ecNumber evidence="5">3.1.11.6</ecNumber>
    </recommendedName>
    <alternativeName>
        <fullName evidence="5">Exodeoxyribonuclease VII large subunit</fullName>
        <shortName evidence="5">Exonuclease VII large subunit</shortName>
    </alternativeName>
</protein>
<sequence length="411" mass="45355">MIEPKVFSVGQINRYIKNLLENDFILNSLLVQGEISNFKAHSSGHWYFTLKDAQGAIACVMFQQDAAQVPFLPENGMQVILYGHVSLYERTGQYQLYGEFLEPVGMGALQLAFEQMKEKLAAEGLFDADYKREIPENIGCIAVITSPTGAAVRDIIQIAKRRDPRVKLAIFPTLVQGEAAAADIVRSLKLANSWGKADVIILGRGGGSMEDLWAFNEESVARAIFASELPVISAVGHETDFTIADFVSDLRAPTPSAAAELATTRLADKKEDARALAERLERNLQAILTVSKRRLEFLKERPVLKRPLELMQKKERMLAEQERLLYKETAGQLQRLSRGLLAAEGRLAAVSPFSVMNRGYAMLMDERGTPLTTAQAAAIGQAVRIRMKDGILQAEVTGKAVFADGEKETNL</sequence>
<comment type="caution">
    <text evidence="10">The sequence shown here is derived from an EMBL/GenBank/DDBJ whole genome shotgun (WGS) entry which is preliminary data.</text>
</comment>
<dbReference type="Pfam" id="PF13742">
    <property type="entry name" value="tRNA_anti_2"/>
    <property type="match status" value="1"/>
</dbReference>
<dbReference type="GO" id="GO:0005737">
    <property type="term" value="C:cytoplasm"/>
    <property type="evidence" value="ECO:0007669"/>
    <property type="project" value="UniProtKB-SubCell"/>
</dbReference>
<dbReference type="PANTHER" id="PTHR30008">
    <property type="entry name" value="EXODEOXYRIBONUCLEASE 7 LARGE SUBUNIT"/>
    <property type="match status" value="1"/>
</dbReference>
<dbReference type="InterPro" id="IPR025824">
    <property type="entry name" value="OB-fold_nuc-bd_dom"/>
</dbReference>
<dbReference type="HAMAP" id="MF_00378">
    <property type="entry name" value="Exonuc_7_L"/>
    <property type="match status" value="1"/>
</dbReference>
<evidence type="ECO:0000259" key="9">
    <source>
        <dbReference type="Pfam" id="PF13742"/>
    </source>
</evidence>
<feature type="domain" description="Exonuclease VII large subunit C-terminal" evidence="8">
    <location>
        <begin position="125"/>
        <end position="335"/>
    </location>
</feature>
<dbReference type="Pfam" id="PF02601">
    <property type="entry name" value="Exonuc_VII_L"/>
    <property type="match status" value="1"/>
</dbReference>